<keyword evidence="3" id="KW-1185">Reference proteome</keyword>
<dbReference type="Gene3D" id="3.40.630.30">
    <property type="match status" value="1"/>
</dbReference>
<dbReference type="SUPFAM" id="SSF55729">
    <property type="entry name" value="Acyl-CoA N-acyltransferases (Nat)"/>
    <property type="match status" value="1"/>
</dbReference>
<evidence type="ECO:0000259" key="1">
    <source>
        <dbReference type="Pfam" id="PF13302"/>
    </source>
</evidence>
<proteinExistence type="predicted"/>
<dbReference type="InterPro" id="IPR016181">
    <property type="entry name" value="Acyl_CoA_acyltransferase"/>
</dbReference>
<gene>
    <name evidence="2" type="ORF">H3N35_19965</name>
</gene>
<dbReference type="InterPro" id="IPR000182">
    <property type="entry name" value="GNAT_dom"/>
</dbReference>
<dbReference type="EMBL" id="CP059693">
    <property type="protein sequence ID" value="WDE10519.1"/>
    <property type="molecule type" value="Genomic_DNA"/>
</dbReference>
<dbReference type="RefSeq" id="WP_274050557.1">
    <property type="nucleotide sequence ID" value="NZ_CP059693.1"/>
</dbReference>
<feature type="domain" description="N-acetyltransferase" evidence="1">
    <location>
        <begin position="17"/>
        <end position="156"/>
    </location>
</feature>
<reference evidence="2 3" key="1">
    <citation type="journal article" date="2022" name="Mar. Drugs">
        <title>Bioassay-Guided Fractionation Leads to the Detection of Cholic Acid Generated by the Rare Thalassomonas sp.</title>
        <authorList>
            <person name="Pheiffer F."/>
            <person name="Schneider Y.K."/>
            <person name="Hansen E.H."/>
            <person name="Andersen J.H."/>
            <person name="Isaksson J."/>
            <person name="Busche T."/>
            <person name="R C."/>
            <person name="Kalinowski J."/>
            <person name="Zyl L.V."/>
            <person name="Trindade M."/>
        </authorList>
    </citation>
    <scope>NUCLEOTIDE SEQUENCE [LARGE SCALE GENOMIC DNA]</scope>
    <source>
        <strain evidence="2 3">A5K-61T</strain>
    </source>
</reference>
<organism evidence="2 3">
    <name type="scientific">Thalassomonas haliotis</name>
    <dbReference type="NCBI Taxonomy" id="485448"/>
    <lineage>
        <taxon>Bacteria</taxon>
        <taxon>Pseudomonadati</taxon>
        <taxon>Pseudomonadota</taxon>
        <taxon>Gammaproteobacteria</taxon>
        <taxon>Alteromonadales</taxon>
        <taxon>Colwelliaceae</taxon>
        <taxon>Thalassomonas</taxon>
    </lineage>
</organism>
<accession>A0ABY7VA48</accession>
<dbReference type="Pfam" id="PF13302">
    <property type="entry name" value="Acetyltransf_3"/>
    <property type="match status" value="1"/>
</dbReference>
<evidence type="ECO:0000313" key="3">
    <source>
        <dbReference type="Proteomes" id="UP001215231"/>
    </source>
</evidence>
<protein>
    <submittedName>
        <fullName evidence="2">GNAT family N-acetyltransferase</fullName>
    </submittedName>
</protein>
<sequence>MHSERYLDKNFSLASPRLTLVPMTDSHWQEFKALKGDPALMANIGDVLDRQALIKEFKLRAGPWQADEGQWYSLMIYNKTQKNFVGSFGFRIASLENQRMELGYSFLKQSQGQGYATEAGITLIRFLFEQVKVRKLVAACTTSNTASWKIMEKLAFSREGLLQSDIFINNRWHDSYLYGLVNPLPHENEAG</sequence>
<evidence type="ECO:0000313" key="2">
    <source>
        <dbReference type="EMBL" id="WDE10519.1"/>
    </source>
</evidence>
<dbReference type="Proteomes" id="UP001215231">
    <property type="component" value="Chromosome"/>
</dbReference>
<name>A0ABY7VA48_9GAMM</name>
<dbReference type="InterPro" id="IPR051531">
    <property type="entry name" value="N-acetyltransferase"/>
</dbReference>
<dbReference type="PANTHER" id="PTHR43792">
    <property type="entry name" value="GNAT FAMILY, PUTATIVE (AFU_ORTHOLOGUE AFUA_3G00765)-RELATED-RELATED"/>
    <property type="match status" value="1"/>
</dbReference>